<dbReference type="InterPro" id="IPR050976">
    <property type="entry name" value="Snaclec"/>
</dbReference>
<dbReference type="PaxDb" id="6239-T25E12.8"/>
<dbReference type="SMR" id="O45822"/>
<proteinExistence type="predicted"/>
<dbReference type="CDD" id="cd00037">
    <property type="entry name" value="CLECT"/>
    <property type="match status" value="2"/>
</dbReference>
<dbReference type="eggNOG" id="KOG4297">
    <property type="taxonomic scope" value="Eukaryota"/>
</dbReference>
<evidence type="ECO:0000313" key="6">
    <source>
        <dbReference type="Proteomes" id="UP000001940"/>
    </source>
</evidence>
<feature type="compositionally biased region" description="Low complexity" evidence="2">
    <location>
        <begin position="78"/>
        <end position="94"/>
    </location>
</feature>
<dbReference type="SMART" id="SM00034">
    <property type="entry name" value="CLECT"/>
    <property type="match status" value="2"/>
</dbReference>
<dbReference type="InterPro" id="IPR016187">
    <property type="entry name" value="CTDL_fold"/>
</dbReference>
<dbReference type="AlphaFoldDB" id="O45822"/>
<dbReference type="EMBL" id="BX284605">
    <property type="protein sequence ID" value="CAB04826.1"/>
    <property type="molecule type" value="Genomic_DNA"/>
</dbReference>
<dbReference type="GeneID" id="180116"/>
<dbReference type="AGR" id="WB:WBGene00012023"/>
<keyword evidence="1" id="KW-1015">Disulfide bond</keyword>
<dbReference type="OrthoDB" id="5871405at2759"/>
<sequence>MPGCLPSVFEKWSQFLKFHRRIILIGGASEIIIITVAVIVTYCLTKQPACEIYTGTSSPAFQTSTVSSFTESLSNSDTSPASTTTEPLPTSSTPGKIPPNNITCAVGFTYINHKCWRLFTDLQTRENADGACMRYGGSTLFSIRNEQENNAMLGFMLNAGVDNLWTGLICVGKTTFSCTWDMESGTTSVYNSFASESPDNTYGNCVYFIITGTQAGQWKSGLCNMTMSFVCELPPTVHDKNCINNYNNHCYLRYDDSDTVVEAQRFCNTKCANLVSIHSANENRFIQTIYYVDGYIALGAVAPIIDYIVWMDGSPQLYNNIQDNSNGTCVFMRILWGGAGYWYTIDCVKRSWFLCKRPAGIVC</sequence>
<dbReference type="OMA" id="IHSANEM"/>
<dbReference type="HOGENOM" id="CLU_037161_1_0_1"/>
<dbReference type="PANTHER" id="PTHR22991:SF44">
    <property type="entry name" value="C-TYPE LECTIN-RELATED"/>
    <property type="match status" value="1"/>
</dbReference>
<dbReference type="FunCoup" id="O45822">
    <property type="interactions" value="6"/>
</dbReference>
<dbReference type="SUPFAM" id="SSF56436">
    <property type="entry name" value="C-type lectin-like"/>
    <property type="match status" value="2"/>
</dbReference>
<accession>O45822</accession>
<dbReference type="PANTHER" id="PTHR22991">
    <property type="entry name" value="PROTEIN CBG13490"/>
    <property type="match status" value="1"/>
</dbReference>
<name>O45822_CAEEL</name>
<dbReference type="PIR" id="T25278">
    <property type="entry name" value="T25278"/>
</dbReference>
<dbReference type="Pfam" id="PF00059">
    <property type="entry name" value="Lectin_C"/>
    <property type="match status" value="2"/>
</dbReference>
<feature type="domain" description="C-type lectin" evidence="4">
    <location>
        <begin position="246"/>
        <end position="356"/>
    </location>
</feature>
<dbReference type="RefSeq" id="NP_507234.1">
    <property type="nucleotide sequence ID" value="NM_074833.2"/>
</dbReference>
<feature type="region of interest" description="Disordered" evidence="2">
    <location>
        <begin position="72"/>
        <end position="96"/>
    </location>
</feature>
<dbReference type="InParanoid" id="O45822"/>
<evidence type="ECO:0000259" key="4">
    <source>
        <dbReference type="PROSITE" id="PS50041"/>
    </source>
</evidence>
<dbReference type="Gene3D" id="3.10.100.10">
    <property type="entry name" value="Mannose-Binding Protein A, subunit A"/>
    <property type="match status" value="2"/>
</dbReference>
<dbReference type="PROSITE" id="PS50041">
    <property type="entry name" value="C_TYPE_LECTIN_2"/>
    <property type="match status" value="2"/>
</dbReference>
<dbReference type="STRING" id="6239.T25E12.8.1"/>
<dbReference type="CTD" id="180116"/>
<reference evidence="5 6" key="1">
    <citation type="journal article" date="1998" name="Science">
        <title>Genome sequence of the nematode C. elegans: a platform for investigating biology.</title>
        <authorList>
            <consortium name="The C. elegans sequencing consortium"/>
            <person name="Sulson J.E."/>
            <person name="Waterston R."/>
        </authorList>
    </citation>
    <scope>NUCLEOTIDE SEQUENCE [LARGE SCALE GENOMIC DNA]</scope>
    <source>
        <strain evidence="5 6">Bristol N2</strain>
    </source>
</reference>
<dbReference type="UCSC" id="T25E12.8">
    <property type="organism name" value="c. elegans"/>
</dbReference>
<evidence type="ECO:0000313" key="7">
    <source>
        <dbReference type="WormBase" id="T25E12.8"/>
    </source>
</evidence>
<evidence type="ECO:0000256" key="1">
    <source>
        <dbReference type="ARBA" id="ARBA00023157"/>
    </source>
</evidence>
<gene>
    <name evidence="5 7" type="primary">clec-34</name>
    <name evidence="5" type="ORF">CELE_T25E12.8</name>
    <name evidence="7" type="ORF">T25E12.8</name>
</gene>
<dbReference type="WormBase" id="T25E12.8">
    <property type="protein sequence ID" value="CE16469"/>
    <property type="gene ID" value="WBGene00012023"/>
    <property type="gene designation" value="clec-34"/>
</dbReference>
<keyword evidence="3" id="KW-0472">Membrane</keyword>
<dbReference type="InterPro" id="IPR016186">
    <property type="entry name" value="C-type_lectin-like/link_sf"/>
</dbReference>
<organism evidence="5 6">
    <name type="scientific">Caenorhabditis elegans</name>
    <dbReference type="NCBI Taxonomy" id="6239"/>
    <lineage>
        <taxon>Eukaryota</taxon>
        <taxon>Metazoa</taxon>
        <taxon>Ecdysozoa</taxon>
        <taxon>Nematoda</taxon>
        <taxon>Chromadorea</taxon>
        <taxon>Rhabditida</taxon>
        <taxon>Rhabditina</taxon>
        <taxon>Rhabditomorpha</taxon>
        <taxon>Rhabditoidea</taxon>
        <taxon>Rhabditidae</taxon>
        <taxon>Peloderinae</taxon>
        <taxon>Caenorhabditis</taxon>
    </lineage>
</organism>
<keyword evidence="3" id="KW-0812">Transmembrane</keyword>
<protein>
    <submittedName>
        <fullName evidence="5">C-type lectin domain-containing protein</fullName>
    </submittedName>
</protein>
<evidence type="ECO:0000256" key="2">
    <source>
        <dbReference type="SAM" id="MobiDB-lite"/>
    </source>
</evidence>
<dbReference type="Proteomes" id="UP000001940">
    <property type="component" value="Chromosome V"/>
</dbReference>
<feature type="domain" description="C-type lectin" evidence="4">
    <location>
        <begin position="111"/>
        <end position="232"/>
    </location>
</feature>
<feature type="transmembrane region" description="Helical" evidence="3">
    <location>
        <begin position="21"/>
        <end position="42"/>
    </location>
</feature>
<evidence type="ECO:0000256" key="3">
    <source>
        <dbReference type="SAM" id="Phobius"/>
    </source>
</evidence>
<dbReference type="PhylomeDB" id="O45822"/>
<keyword evidence="3" id="KW-1133">Transmembrane helix</keyword>
<keyword evidence="6" id="KW-1185">Reference proteome</keyword>
<dbReference type="Bgee" id="WBGene00012023">
    <property type="expression patterns" value="Expressed in larva"/>
</dbReference>
<dbReference type="KEGG" id="cel:CELE_T25E12.8"/>
<evidence type="ECO:0000313" key="5">
    <source>
        <dbReference type="EMBL" id="CAB04826.1"/>
    </source>
</evidence>
<dbReference type="InterPro" id="IPR001304">
    <property type="entry name" value="C-type_lectin-like"/>
</dbReference>